<comment type="caution">
    <text evidence="1">The sequence shown here is derived from an EMBL/GenBank/DDBJ whole genome shotgun (WGS) entry which is preliminary data.</text>
</comment>
<gene>
    <name evidence="1" type="ORF">ENT60_01400</name>
</gene>
<proteinExistence type="predicted"/>
<dbReference type="AlphaFoldDB" id="A0A7C4VYR1"/>
<organism evidence="1">
    <name type="scientific">candidate division WOR-3 bacterium</name>
    <dbReference type="NCBI Taxonomy" id="2052148"/>
    <lineage>
        <taxon>Bacteria</taxon>
        <taxon>Bacteria division WOR-3</taxon>
    </lineage>
</organism>
<evidence type="ECO:0008006" key="2">
    <source>
        <dbReference type="Google" id="ProtNLM"/>
    </source>
</evidence>
<protein>
    <recommendedName>
        <fullName evidence="2">Transglycosylase SLT domain-containing protein</fullName>
    </recommendedName>
</protein>
<evidence type="ECO:0000313" key="1">
    <source>
        <dbReference type="EMBL" id="HGU47207.1"/>
    </source>
</evidence>
<name>A0A7C4VYR1_UNCW3</name>
<sequence>MKKIPPEELIEIENQKINQLFEELVMCESSNNELAINRKDSDGTASFGLLQWKPETFRRLAVKYGIIGEKADWNWIMTLVFDRRVNKKIFVEVMKDTTENPYLLWPICCKKIGCQRFNR</sequence>
<accession>A0A7C4VYR1</accession>
<reference evidence="1" key="1">
    <citation type="journal article" date="2020" name="mSystems">
        <title>Genome- and Community-Level Interaction Insights into Carbon Utilization and Element Cycling Functions of Hydrothermarchaeota in Hydrothermal Sediment.</title>
        <authorList>
            <person name="Zhou Z."/>
            <person name="Liu Y."/>
            <person name="Xu W."/>
            <person name="Pan J."/>
            <person name="Luo Z.H."/>
            <person name="Li M."/>
        </authorList>
    </citation>
    <scope>NUCLEOTIDE SEQUENCE [LARGE SCALE GENOMIC DNA]</scope>
    <source>
        <strain evidence="1">SpSt-594</strain>
    </source>
</reference>
<dbReference type="EMBL" id="DSZH01000065">
    <property type="protein sequence ID" value="HGU47207.1"/>
    <property type="molecule type" value="Genomic_DNA"/>
</dbReference>